<name>A0A4R0R1D4_9APHY</name>
<dbReference type="OrthoDB" id="1750432at2759"/>
<protein>
    <submittedName>
        <fullName evidence="1">Uncharacterized protein</fullName>
    </submittedName>
</protein>
<reference evidence="1 2" key="1">
    <citation type="submission" date="2018-11" db="EMBL/GenBank/DDBJ databases">
        <title>Genome assembly of Steccherinum ochraceum LE-BIN_3174, the white-rot fungus of the Steccherinaceae family (The Residual Polyporoid clade, Polyporales, Basidiomycota).</title>
        <authorList>
            <person name="Fedorova T.V."/>
            <person name="Glazunova O.A."/>
            <person name="Landesman E.O."/>
            <person name="Moiseenko K.V."/>
            <person name="Psurtseva N.V."/>
            <person name="Savinova O.S."/>
            <person name="Shakhova N.V."/>
            <person name="Tyazhelova T.V."/>
            <person name="Vasina D.V."/>
        </authorList>
    </citation>
    <scope>NUCLEOTIDE SEQUENCE [LARGE SCALE GENOMIC DNA]</scope>
    <source>
        <strain evidence="1 2">LE-BIN_3174</strain>
    </source>
</reference>
<evidence type="ECO:0000313" key="1">
    <source>
        <dbReference type="EMBL" id="TCD60681.1"/>
    </source>
</evidence>
<accession>A0A4R0R1D4</accession>
<dbReference type="Pfam" id="PF08284">
    <property type="entry name" value="RVP_2"/>
    <property type="match status" value="1"/>
</dbReference>
<sequence>MADFVSTTIVDQLKLKTEVLQKPIPVQMAVRGSRSKINWSVRAQLKLYDIDSPRQFDVANLDNYDMILGTPFIYQHQIL</sequence>
<dbReference type="InterPro" id="IPR021109">
    <property type="entry name" value="Peptidase_aspartic_dom_sf"/>
</dbReference>
<dbReference type="EMBL" id="RWJN01000559">
    <property type="protein sequence ID" value="TCD60681.1"/>
    <property type="molecule type" value="Genomic_DNA"/>
</dbReference>
<comment type="caution">
    <text evidence="1">The sequence shown here is derived from an EMBL/GenBank/DDBJ whole genome shotgun (WGS) entry which is preliminary data.</text>
</comment>
<evidence type="ECO:0000313" key="2">
    <source>
        <dbReference type="Proteomes" id="UP000292702"/>
    </source>
</evidence>
<keyword evidence="2" id="KW-1185">Reference proteome</keyword>
<organism evidence="1 2">
    <name type="scientific">Steccherinum ochraceum</name>
    <dbReference type="NCBI Taxonomy" id="92696"/>
    <lineage>
        <taxon>Eukaryota</taxon>
        <taxon>Fungi</taxon>
        <taxon>Dikarya</taxon>
        <taxon>Basidiomycota</taxon>
        <taxon>Agaricomycotina</taxon>
        <taxon>Agaricomycetes</taxon>
        <taxon>Polyporales</taxon>
        <taxon>Steccherinaceae</taxon>
        <taxon>Steccherinum</taxon>
    </lineage>
</organism>
<feature type="non-terminal residue" evidence="1">
    <location>
        <position position="79"/>
    </location>
</feature>
<gene>
    <name evidence="1" type="ORF">EIP91_009663</name>
</gene>
<proteinExistence type="predicted"/>
<dbReference type="AlphaFoldDB" id="A0A4R0R1D4"/>
<dbReference type="Gene3D" id="2.40.70.10">
    <property type="entry name" value="Acid Proteases"/>
    <property type="match status" value="1"/>
</dbReference>
<dbReference type="STRING" id="92696.A0A4R0R1D4"/>
<dbReference type="CDD" id="cd00303">
    <property type="entry name" value="retropepsin_like"/>
    <property type="match status" value="1"/>
</dbReference>
<dbReference type="Proteomes" id="UP000292702">
    <property type="component" value="Unassembled WGS sequence"/>
</dbReference>